<evidence type="ECO:0000313" key="2">
    <source>
        <dbReference type="WBParaSite" id="MBELARI_LOCUS16629"/>
    </source>
</evidence>
<dbReference type="Proteomes" id="UP000887575">
    <property type="component" value="Unassembled WGS sequence"/>
</dbReference>
<sequence length="117" mass="13178">MRMIHLISGYSIPTINKLDSINITMNGTTAASGNKKKHSSMVKNPNGIILYHLKFLFDGKMEFGSLTKASIEEEEEVEKEGNRLNPILRQAKLELHLHYQLEQEGQLGVHSLCGRIC</sequence>
<dbReference type="WBParaSite" id="MBELARI_LOCUS16629">
    <property type="protein sequence ID" value="MBELARI_LOCUS16629"/>
    <property type="gene ID" value="MBELARI_LOCUS16629"/>
</dbReference>
<protein>
    <submittedName>
        <fullName evidence="2">Uncharacterized protein</fullName>
    </submittedName>
</protein>
<keyword evidence="1" id="KW-1185">Reference proteome</keyword>
<dbReference type="AlphaFoldDB" id="A0AAF3ER90"/>
<organism evidence="1 2">
    <name type="scientific">Mesorhabditis belari</name>
    <dbReference type="NCBI Taxonomy" id="2138241"/>
    <lineage>
        <taxon>Eukaryota</taxon>
        <taxon>Metazoa</taxon>
        <taxon>Ecdysozoa</taxon>
        <taxon>Nematoda</taxon>
        <taxon>Chromadorea</taxon>
        <taxon>Rhabditida</taxon>
        <taxon>Rhabditina</taxon>
        <taxon>Rhabditomorpha</taxon>
        <taxon>Rhabditoidea</taxon>
        <taxon>Rhabditidae</taxon>
        <taxon>Mesorhabditinae</taxon>
        <taxon>Mesorhabditis</taxon>
    </lineage>
</organism>
<reference evidence="2" key="1">
    <citation type="submission" date="2024-02" db="UniProtKB">
        <authorList>
            <consortium name="WormBaseParasite"/>
        </authorList>
    </citation>
    <scope>IDENTIFICATION</scope>
</reference>
<proteinExistence type="predicted"/>
<accession>A0AAF3ER90</accession>
<evidence type="ECO:0000313" key="1">
    <source>
        <dbReference type="Proteomes" id="UP000887575"/>
    </source>
</evidence>
<name>A0AAF3ER90_9BILA</name>